<name>A0ABU1WKK9_9BURK</name>
<organism evidence="2 3">
    <name type="scientific">Hydrogenophaga palleronii</name>
    <dbReference type="NCBI Taxonomy" id="65655"/>
    <lineage>
        <taxon>Bacteria</taxon>
        <taxon>Pseudomonadati</taxon>
        <taxon>Pseudomonadota</taxon>
        <taxon>Betaproteobacteria</taxon>
        <taxon>Burkholderiales</taxon>
        <taxon>Comamonadaceae</taxon>
        <taxon>Hydrogenophaga</taxon>
    </lineage>
</organism>
<dbReference type="Pfam" id="PF20008">
    <property type="entry name" value="DUF6429"/>
    <property type="match status" value="1"/>
</dbReference>
<accession>A0ABU1WKK9</accession>
<reference evidence="2 3" key="1">
    <citation type="submission" date="2023-07" db="EMBL/GenBank/DDBJ databases">
        <title>Sorghum-associated microbial communities from plants grown in Nebraska, USA.</title>
        <authorList>
            <person name="Schachtman D."/>
        </authorList>
    </citation>
    <scope>NUCLEOTIDE SEQUENCE [LARGE SCALE GENOMIC DNA]</scope>
    <source>
        <strain evidence="2 3">4249</strain>
    </source>
</reference>
<dbReference type="RefSeq" id="WP_310314394.1">
    <property type="nucleotide sequence ID" value="NZ_JAVDWU010000003.1"/>
</dbReference>
<gene>
    <name evidence="2" type="ORF">J2W49_001738</name>
</gene>
<evidence type="ECO:0000313" key="3">
    <source>
        <dbReference type="Proteomes" id="UP001265700"/>
    </source>
</evidence>
<protein>
    <recommendedName>
        <fullName evidence="1">DUF6429 domain-containing protein</fullName>
    </recommendedName>
</protein>
<dbReference type="EMBL" id="JAVDWU010000003">
    <property type="protein sequence ID" value="MDR7149783.1"/>
    <property type="molecule type" value="Genomic_DNA"/>
</dbReference>
<keyword evidence="3" id="KW-1185">Reference proteome</keyword>
<comment type="caution">
    <text evidence="2">The sequence shown here is derived from an EMBL/GenBank/DDBJ whole genome shotgun (WGS) entry which is preliminary data.</text>
</comment>
<dbReference type="InterPro" id="IPR045489">
    <property type="entry name" value="DUF6429"/>
</dbReference>
<dbReference type="Proteomes" id="UP001265700">
    <property type="component" value="Unassembled WGS sequence"/>
</dbReference>
<proteinExistence type="predicted"/>
<evidence type="ECO:0000259" key="1">
    <source>
        <dbReference type="Pfam" id="PF20008"/>
    </source>
</evidence>
<sequence>MKLDPDRIDQAVLALLFLGLHEGSRAWKSFDWGFETKRALYQAMICRLGDDGIPRENWGLAGGQVGSEVDPGYQVER</sequence>
<feature type="domain" description="DUF6429" evidence="1">
    <location>
        <begin position="5"/>
        <end position="33"/>
    </location>
</feature>
<evidence type="ECO:0000313" key="2">
    <source>
        <dbReference type="EMBL" id="MDR7149783.1"/>
    </source>
</evidence>